<accession>A0A250WZA0</accession>
<organism evidence="6 7">
    <name type="scientific">Chlamydomonas eustigma</name>
    <dbReference type="NCBI Taxonomy" id="1157962"/>
    <lineage>
        <taxon>Eukaryota</taxon>
        <taxon>Viridiplantae</taxon>
        <taxon>Chlorophyta</taxon>
        <taxon>core chlorophytes</taxon>
        <taxon>Chlorophyceae</taxon>
        <taxon>CS clade</taxon>
        <taxon>Chlamydomonadales</taxon>
        <taxon>Chlamydomonadaceae</taxon>
        <taxon>Chlamydomonas</taxon>
    </lineage>
</organism>
<dbReference type="STRING" id="1157962.A0A250WZA0"/>
<dbReference type="PANTHER" id="PTHR24286:SF380">
    <property type="entry name" value="PH DOMAIN-CONTAINING PROTEIN"/>
    <property type="match status" value="1"/>
</dbReference>
<dbReference type="GO" id="GO:0004497">
    <property type="term" value="F:monooxygenase activity"/>
    <property type="evidence" value="ECO:0007669"/>
    <property type="project" value="UniProtKB-KW"/>
</dbReference>
<keyword evidence="5" id="KW-0812">Transmembrane</keyword>
<dbReference type="GO" id="GO:0016125">
    <property type="term" value="P:sterol metabolic process"/>
    <property type="evidence" value="ECO:0007669"/>
    <property type="project" value="TreeGrafter"/>
</dbReference>
<dbReference type="PRINTS" id="PR00465">
    <property type="entry name" value="EP450IV"/>
</dbReference>
<keyword evidence="1 3" id="KW-0479">Metal-binding</keyword>
<keyword evidence="5" id="KW-1133">Transmembrane helix</keyword>
<dbReference type="Proteomes" id="UP000232323">
    <property type="component" value="Unassembled WGS sequence"/>
</dbReference>
<reference evidence="6 7" key="1">
    <citation type="submission" date="2017-08" db="EMBL/GenBank/DDBJ databases">
        <title>Acidophilic green algal genome provides insights into adaptation to an acidic environment.</title>
        <authorList>
            <person name="Hirooka S."/>
            <person name="Hirose Y."/>
            <person name="Kanesaki Y."/>
            <person name="Higuchi S."/>
            <person name="Fujiwara T."/>
            <person name="Onuma R."/>
            <person name="Era A."/>
            <person name="Ohbayashi R."/>
            <person name="Uzuka A."/>
            <person name="Nozaki H."/>
            <person name="Yoshikawa H."/>
            <person name="Miyagishima S.Y."/>
        </authorList>
    </citation>
    <scope>NUCLEOTIDE SEQUENCE [LARGE SCALE GENOMIC DNA]</scope>
    <source>
        <strain evidence="6 7">NIES-2499</strain>
    </source>
</reference>
<comment type="cofactor">
    <cofactor evidence="3">
        <name>heme</name>
        <dbReference type="ChEBI" id="CHEBI:30413"/>
    </cofactor>
</comment>
<dbReference type="SUPFAM" id="SSF48264">
    <property type="entry name" value="Cytochrome P450"/>
    <property type="match status" value="1"/>
</dbReference>
<sequence>MKFMCRRSRTYAKERYGKSSIFRAFLFGHEFVVIGSVHLAKKILSQDDFEWDLPVDTIMQIFGNGIEGSKQPYHPVFRKSMGSALNPVNLKLSLPAVQAIFEKHLSHWLEVGVMAIDQPIRAMVVEVALSVVANLNVHDSIMQRLCSLALSVQKGLVSVPLNIPGTTWYNALKLRKSYIALLKSVIGMELEMRKEMNIELESITKVTSPSCPLDTTKAILEEYAEMKRDWTNLDAIAERVLTNVVGASETTGSALFALLVAISSVPGIMEKLREEQEHVLSTYGAELSYEVLNQHMPFLDSTIREGSRVLPSTQGIFRKAGKDVVVDGIPLTKGTKLLISFNLLHALDDNFEWDPCMTVPTHVDIKDLASSFKPERWLDDSATKAPSLFSFGYGPHSCLGMRFAILEMKMALCILLRKGTWDLIRHGQGAPEFVLLPNIHLASGPAVIRIHRSPLVKKESIAL</sequence>
<keyword evidence="3 4" id="KW-0349">Heme</keyword>
<keyword evidence="4" id="KW-0503">Monooxygenase</keyword>
<dbReference type="PROSITE" id="PS00086">
    <property type="entry name" value="CYTOCHROME_P450"/>
    <property type="match status" value="1"/>
</dbReference>
<keyword evidence="2 3" id="KW-0408">Iron</keyword>
<dbReference type="AlphaFoldDB" id="A0A250WZA0"/>
<dbReference type="GO" id="GO:0020037">
    <property type="term" value="F:heme binding"/>
    <property type="evidence" value="ECO:0007669"/>
    <property type="project" value="InterPro"/>
</dbReference>
<dbReference type="EMBL" id="BEGY01000016">
    <property type="protein sequence ID" value="GAX76167.1"/>
    <property type="molecule type" value="Genomic_DNA"/>
</dbReference>
<dbReference type="Pfam" id="PF00067">
    <property type="entry name" value="p450"/>
    <property type="match status" value="1"/>
</dbReference>
<comment type="caution">
    <text evidence="6">The sequence shown here is derived from an EMBL/GenBank/DDBJ whole genome shotgun (WGS) entry which is preliminary data.</text>
</comment>
<dbReference type="GO" id="GO:0016705">
    <property type="term" value="F:oxidoreductase activity, acting on paired donors, with incorporation or reduction of molecular oxygen"/>
    <property type="evidence" value="ECO:0007669"/>
    <property type="project" value="InterPro"/>
</dbReference>
<evidence type="ECO:0000256" key="2">
    <source>
        <dbReference type="ARBA" id="ARBA00023004"/>
    </source>
</evidence>
<keyword evidence="4" id="KW-0560">Oxidoreductase</keyword>
<comment type="similarity">
    <text evidence="4">Belongs to the cytochrome P450 family.</text>
</comment>
<evidence type="ECO:0000256" key="4">
    <source>
        <dbReference type="RuleBase" id="RU000461"/>
    </source>
</evidence>
<dbReference type="OrthoDB" id="442633at2759"/>
<evidence type="ECO:0000256" key="1">
    <source>
        <dbReference type="ARBA" id="ARBA00022723"/>
    </source>
</evidence>
<dbReference type="InterPro" id="IPR036396">
    <property type="entry name" value="Cyt_P450_sf"/>
</dbReference>
<dbReference type="InterPro" id="IPR002403">
    <property type="entry name" value="Cyt_P450_E_grp-IV"/>
</dbReference>
<evidence type="ECO:0008006" key="8">
    <source>
        <dbReference type="Google" id="ProtNLM"/>
    </source>
</evidence>
<dbReference type="InterPro" id="IPR017972">
    <property type="entry name" value="Cyt_P450_CS"/>
</dbReference>
<dbReference type="Gene3D" id="1.10.630.10">
    <property type="entry name" value="Cytochrome P450"/>
    <property type="match status" value="1"/>
</dbReference>
<protein>
    <recommendedName>
        <fullName evidence="8">Cytochrome P450</fullName>
    </recommendedName>
</protein>
<gene>
    <name evidence="6" type="ORF">CEUSTIGMA_g3611.t1</name>
</gene>
<dbReference type="InterPro" id="IPR001128">
    <property type="entry name" value="Cyt_P450"/>
</dbReference>
<proteinExistence type="inferred from homology"/>
<name>A0A250WZA0_9CHLO</name>
<evidence type="ECO:0000313" key="7">
    <source>
        <dbReference type="Proteomes" id="UP000232323"/>
    </source>
</evidence>
<keyword evidence="5" id="KW-0472">Membrane</keyword>
<dbReference type="PANTHER" id="PTHR24286">
    <property type="entry name" value="CYTOCHROME P450 26"/>
    <property type="match status" value="1"/>
</dbReference>
<evidence type="ECO:0000313" key="6">
    <source>
        <dbReference type="EMBL" id="GAX76167.1"/>
    </source>
</evidence>
<evidence type="ECO:0000256" key="5">
    <source>
        <dbReference type="SAM" id="Phobius"/>
    </source>
</evidence>
<dbReference type="GO" id="GO:0005506">
    <property type="term" value="F:iron ion binding"/>
    <property type="evidence" value="ECO:0007669"/>
    <property type="project" value="InterPro"/>
</dbReference>
<feature type="transmembrane region" description="Helical" evidence="5">
    <location>
        <begin position="21"/>
        <end position="40"/>
    </location>
</feature>
<evidence type="ECO:0000256" key="3">
    <source>
        <dbReference type="PIRSR" id="PIRSR602403-1"/>
    </source>
</evidence>
<keyword evidence="7" id="KW-1185">Reference proteome</keyword>
<feature type="binding site" description="axial binding residue" evidence="3">
    <location>
        <position position="398"/>
    </location>
    <ligand>
        <name>heme</name>
        <dbReference type="ChEBI" id="CHEBI:30413"/>
    </ligand>
    <ligandPart>
        <name>Fe</name>
        <dbReference type="ChEBI" id="CHEBI:18248"/>
    </ligandPart>
</feature>